<dbReference type="InterPro" id="IPR035940">
    <property type="entry name" value="CAP_sf"/>
</dbReference>
<accession>A0A562SKM8</accession>
<feature type="domain" description="SCP" evidence="1">
    <location>
        <begin position="94"/>
        <end position="208"/>
    </location>
</feature>
<evidence type="ECO:0000259" key="1">
    <source>
        <dbReference type="Pfam" id="PF00188"/>
    </source>
</evidence>
<name>A0A562SKM8_9HYPH</name>
<evidence type="ECO:0000313" key="2">
    <source>
        <dbReference type="EMBL" id="TWI81839.1"/>
    </source>
</evidence>
<dbReference type="SUPFAM" id="SSF55797">
    <property type="entry name" value="PR-1-like"/>
    <property type="match status" value="1"/>
</dbReference>
<dbReference type="PANTHER" id="PTHR31157">
    <property type="entry name" value="SCP DOMAIN-CONTAINING PROTEIN"/>
    <property type="match status" value="1"/>
</dbReference>
<dbReference type="Proteomes" id="UP000320593">
    <property type="component" value="Unassembled WGS sequence"/>
</dbReference>
<dbReference type="PANTHER" id="PTHR31157:SF1">
    <property type="entry name" value="SCP DOMAIN-CONTAINING PROTEIN"/>
    <property type="match status" value="1"/>
</dbReference>
<keyword evidence="3" id="KW-1185">Reference proteome</keyword>
<comment type="caution">
    <text evidence="2">The sequence shown here is derived from an EMBL/GenBank/DDBJ whole genome shotgun (WGS) entry which is preliminary data.</text>
</comment>
<dbReference type="Pfam" id="PF00188">
    <property type="entry name" value="CAP"/>
    <property type="match status" value="1"/>
</dbReference>
<gene>
    <name evidence="2" type="ORF">JM93_03801</name>
</gene>
<organism evidence="2 3">
    <name type="scientific">Roseibium hamelinense</name>
    <dbReference type="NCBI Taxonomy" id="150831"/>
    <lineage>
        <taxon>Bacteria</taxon>
        <taxon>Pseudomonadati</taxon>
        <taxon>Pseudomonadota</taxon>
        <taxon>Alphaproteobacteria</taxon>
        <taxon>Hyphomicrobiales</taxon>
        <taxon>Stappiaceae</taxon>
        <taxon>Roseibium</taxon>
    </lineage>
</organism>
<dbReference type="EMBL" id="VLLF01000010">
    <property type="protein sequence ID" value="TWI81839.1"/>
    <property type="molecule type" value="Genomic_DNA"/>
</dbReference>
<sequence>MHTLDPCLISASFTGHLHLHLRPFAIGSFMPFSSRTFPAACIEMLRPQALKLAAGLAGMLVLAGCVGDADKTPLFYRDLATPGAQVSEAAAASMISHYRANNGLGAVTVDPALSAIARSHAEALAKAGTVRASLAPEQQLSARLAAIGEPSTEAVENVSAGYRTLAEAFSGWRESPKHNAVMLDEPATRIGIATAYSAGAKHKVFWSLVMAGPKNAPVQGKPAKN</sequence>
<reference evidence="2 3" key="1">
    <citation type="submission" date="2019-07" db="EMBL/GenBank/DDBJ databases">
        <title>Genomic Encyclopedia of Archaeal and Bacterial Type Strains, Phase II (KMG-II): from individual species to whole genera.</title>
        <authorList>
            <person name="Goeker M."/>
        </authorList>
    </citation>
    <scope>NUCLEOTIDE SEQUENCE [LARGE SCALE GENOMIC DNA]</scope>
    <source>
        <strain evidence="2 3">ATCC BAA-252</strain>
    </source>
</reference>
<dbReference type="Gene3D" id="3.40.33.10">
    <property type="entry name" value="CAP"/>
    <property type="match status" value="1"/>
</dbReference>
<dbReference type="CDD" id="cd05379">
    <property type="entry name" value="CAP_bacterial"/>
    <property type="match status" value="1"/>
</dbReference>
<dbReference type="AlphaFoldDB" id="A0A562SKM8"/>
<evidence type="ECO:0000313" key="3">
    <source>
        <dbReference type="Proteomes" id="UP000320593"/>
    </source>
</evidence>
<proteinExistence type="predicted"/>
<dbReference type="InterPro" id="IPR014044">
    <property type="entry name" value="CAP_dom"/>
</dbReference>
<protein>
    <submittedName>
        <fullName evidence="2">Cysteine-rich secretory protein family protein</fullName>
    </submittedName>
</protein>